<dbReference type="EMBL" id="JARQZJ010000035">
    <property type="protein sequence ID" value="KAK9876026.1"/>
    <property type="molecule type" value="Genomic_DNA"/>
</dbReference>
<comment type="caution">
    <text evidence="1">The sequence shown here is derived from an EMBL/GenBank/DDBJ whole genome shotgun (WGS) entry which is preliminary data.</text>
</comment>
<proteinExistence type="predicted"/>
<evidence type="ECO:0000313" key="2">
    <source>
        <dbReference type="Proteomes" id="UP001431783"/>
    </source>
</evidence>
<evidence type="ECO:0000313" key="1">
    <source>
        <dbReference type="EMBL" id="KAK9876026.1"/>
    </source>
</evidence>
<dbReference type="Proteomes" id="UP001431783">
    <property type="component" value="Unassembled WGS sequence"/>
</dbReference>
<dbReference type="AlphaFoldDB" id="A0AAW1TWR7"/>
<organism evidence="1 2">
    <name type="scientific">Henosepilachna vigintioctopunctata</name>
    <dbReference type="NCBI Taxonomy" id="420089"/>
    <lineage>
        <taxon>Eukaryota</taxon>
        <taxon>Metazoa</taxon>
        <taxon>Ecdysozoa</taxon>
        <taxon>Arthropoda</taxon>
        <taxon>Hexapoda</taxon>
        <taxon>Insecta</taxon>
        <taxon>Pterygota</taxon>
        <taxon>Neoptera</taxon>
        <taxon>Endopterygota</taxon>
        <taxon>Coleoptera</taxon>
        <taxon>Polyphaga</taxon>
        <taxon>Cucujiformia</taxon>
        <taxon>Coccinelloidea</taxon>
        <taxon>Coccinellidae</taxon>
        <taxon>Epilachninae</taxon>
        <taxon>Epilachnini</taxon>
        <taxon>Henosepilachna</taxon>
    </lineage>
</organism>
<accession>A0AAW1TWR7</accession>
<reference evidence="1 2" key="1">
    <citation type="submission" date="2023-03" db="EMBL/GenBank/DDBJ databases">
        <title>Genome insight into feeding habits of ladybird beetles.</title>
        <authorList>
            <person name="Li H.-S."/>
            <person name="Huang Y.-H."/>
            <person name="Pang H."/>
        </authorList>
    </citation>
    <scope>NUCLEOTIDE SEQUENCE [LARGE SCALE GENOMIC DNA]</scope>
    <source>
        <strain evidence="1">SYSU_2023b</strain>
        <tissue evidence="1">Whole body</tissue>
    </source>
</reference>
<sequence>MLPFLIFLGLFVYCVLKYINILLDYHVIRDIVYLIKYFLARCMILSARKWARNSEEYLDLSHRGNQLPISEHNPSDGIEFIASDQNGNQITVKLILRTHQIVEYLLCLRLDGRTYVLPNKDNFLNKNIQCGWKAEISTVWDAIV</sequence>
<protein>
    <submittedName>
        <fullName evidence="1">Uncharacterized protein</fullName>
    </submittedName>
</protein>
<keyword evidence="2" id="KW-1185">Reference proteome</keyword>
<name>A0AAW1TWR7_9CUCU</name>
<gene>
    <name evidence="1" type="ORF">WA026_011142</name>
</gene>